<keyword evidence="3" id="KW-1185">Reference proteome</keyword>
<feature type="compositionally biased region" description="Pro residues" evidence="1">
    <location>
        <begin position="1"/>
        <end position="11"/>
    </location>
</feature>
<feature type="compositionally biased region" description="Low complexity" evidence="1">
    <location>
        <begin position="12"/>
        <end position="42"/>
    </location>
</feature>
<proteinExistence type="predicted"/>
<accession>A0A2N5TZA2</accession>
<feature type="region of interest" description="Disordered" evidence="1">
    <location>
        <begin position="1"/>
        <end position="94"/>
    </location>
</feature>
<organism evidence="2 3">
    <name type="scientific">Puccinia coronata f. sp. avenae</name>
    <dbReference type="NCBI Taxonomy" id="200324"/>
    <lineage>
        <taxon>Eukaryota</taxon>
        <taxon>Fungi</taxon>
        <taxon>Dikarya</taxon>
        <taxon>Basidiomycota</taxon>
        <taxon>Pucciniomycotina</taxon>
        <taxon>Pucciniomycetes</taxon>
        <taxon>Pucciniales</taxon>
        <taxon>Pucciniaceae</taxon>
        <taxon>Puccinia</taxon>
    </lineage>
</organism>
<name>A0A2N5TZA2_9BASI</name>
<reference evidence="2 3" key="1">
    <citation type="submission" date="2017-11" db="EMBL/GenBank/DDBJ databases">
        <title>De novo assembly and phasing of dikaryotic genomes from two isolates of Puccinia coronata f. sp. avenae, the causal agent of oat crown rust.</title>
        <authorList>
            <person name="Miller M.E."/>
            <person name="Zhang Y."/>
            <person name="Omidvar V."/>
            <person name="Sperschneider J."/>
            <person name="Schwessinger B."/>
            <person name="Raley C."/>
            <person name="Palmer J.M."/>
            <person name="Garnica D."/>
            <person name="Upadhyaya N."/>
            <person name="Rathjen J."/>
            <person name="Taylor J.M."/>
            <person name="Park R.F."/>
            <person name="Dodds P.N."/>
            <person name="Hirsch C.D."/>
            <person name="Kianian S.F."/>
            <person name="Figueroa M."/>
        </authorList>
    </citation>
    <scope>NUCLEOTIDE SEQUENCE [LARGE SCALE GENOMIC DNA]</scope>
    <source>
        <strain evidence="2">12NC29</strain>
    </source>
</reference>
<evidence type="ECO:0000256" key="1">
    <source>
        <dbReference type="SAM" id="MobiDB-lite"/>
    </source>
</evidence>
<dbReference type="Proteomes" id="UP000235388">
    <property type="component" value="Unassembled WGS sequence"/>
</dbReference>
<comment type="caution">
    <text evidence="2">The sequence shown here is derived from an EMBL/GenBank/DDBJ whole genome shotgun (WGS) entry which is preliminary data.</text>
</comment>
<evidence type="ECO:0000313" key="3">
    <source>
        <dbReference type="Proteomes" id="UP000235388"/>
    </source>
</evidence>
<gene>
    <name evidence="2" type="ORF">PCANC_23889</name>
</gene>
<feature type="compositionally biased region" description="Polar residues" evidence="1">
    <location>
        <begin position="72"/>
        <end position="89"/>
    </location>
</feature>
<protein>
    <submittedName>
        <fullName evidence="2">Uncharacterized protein</fullName>
    </submittedName>
</protein>
<dbReference type="AlphaFoldDB" id="A0A2N5TZA2"/>
<dbReference type="EMBL" id="PGCJ01000366">
    <property type="protein sequence ID" value="PLW30784.1"/>
    <property type="molecule type" value="Genomic_DNA"/>
</dbReference>
<sequence length="150" mass="16565">MYPPPGLPFPQQPFSQQQYQQSTAPQPVTQFPYQQNPFQFYEPPAPLHQKPTSGMLPQHQQSRPADNYHPRYNNNQSCSYASTNSNTSRLAGGASARQLEVDNLVDGLSSVDFKSMEASFTDLSASAIIDLGASNATVSCSLRFGEPRYC</sequence>
<evidence type="ECO:0000313" key="2">
    <source>
        <dbReference type="EMBL" id="PLW30784.1"/>
    </source>
</evidence>